<evidence type="ECO:0000313" key="3">
    <source>
        <dbReference type="EMBL" id="MFC3812421.1"/>
    </source>
</evidence>
<protein>
    <submittedName>
        <fullName evidence="3">YHS domain-containing protein</fullName>
    </submittedName>
</protein>
<evidence type="ECO:0000256" key="1">
    <source>
        <dbReference type="SAM" id="SignalP"/>
    </source>
</evidence>
<dbReference type="SUPFAM" id="SSF47240">
    <property type="entry name" value="Ferritin-like"/>
    <property type="match status" value="1"/>
</dbReference>
<organism evidence="3 4">
    <name type="scientific">Lacihabitans lacunae</name>
    <dbReference type="NCBI Taxonomy" id="1028214"/>
    <lineage>
        <taxon>Bacteria</taxon>
        <taxon>Pseudomonadati</taxon>
        <taxon>Bacteroidota</taxon>
        <taxon>Cytophagia</taxon>
        <taxon>Cytophagales</taxon>
        <taxon>Leadbetterellaceae</taxon>
        <taxon>Lacihabitans</taxon>
    </lineage>
</organism>
<sequence>MKKLLIIPALLLALNTSNAQAQEPTKKKKEQTKMELKDPVCHMKVSKDAKIVTTHKDHQYAFCSESCKTRFVDNPEKYVKKD</sequence>
<keyword evidence="1" id="KW-0732">Signal</keyword>
<feature type="chain" id="PRO_5047342167" evidence="1">
    <location>
        <begin position="22"/>
        <end position="82"/>
    </location>
</feature>
<evidence type="ECO:0000259" key="2">
    <source>
        <dbReference type="SMART" id="SM00746"/>
    </source>
</evidence>
<feature type="domain" description="TRASH" evidence="2">
    <location>
        <begin position="38"/>
        <end position="75"/>
    </location>
</feature>
<dbReference type="Gene3D" id="1.10.620.20">
    <property type="entry name" value="Ribonucleotide Reductase, subunit A"/>
    <property type="match status" value="1"/>
</dbReference>
<reference evidence="4" key="1">
    <citation type="journal article" date="2019" name="Int. J. Syst. Evol. Microbiol.">
        <title>The Global Catalogue of Microorganisms (GCM) 10K type strain sequencing project: providing services to taxonomists for standard genome sequencing and annotation.</title>
        <authorList>
            <consortium name="The Broad Institute Genomics Platform"/>
            <consortium name="The Broad Institute Genome Sequencing Center for Infectious Disease"/>
            <person name="Wu L."/>
            <person name="Ma J."/>
        </authorList>
    </citation>
    <scope>NUCLEOTIDE SEQUENCE [LARGE SCALE GENOMIC DNA]</scope>
    <source>
        <strain evidence="4">CECT 7956</strain>
    </source>
</reference>
<dbReference type="SMART" id="SM00746">
    <property type="entry name" value="TRASH"/>
    <property type="match status" value="1"/>
</dbReference>
<dbReference type="Pfam" id="PF04945">
    <property type="entry name" value="YHS"/>
    <property type="match status" value="1"/>
</dbReference>
<dbReference type="RefSeq" id="WP_379839295.1">
    <property type="nucleotide sequence ID" value="NZ_JBHRYQ010000001.1"/>
</dbReference>
<proteinExistence type="predicted"/>
<dbReference type="InterPro" id="IPR011017">
    <property type="entry name" value="TRASH_dom"/>
</dbReference>
<feature type="signal peptide" evidence="1">
    <location>
        <begin position="1"/>
        <end position="21"/>
    </location>
</feature>
<dbReference type="InterPro" id="IPR009078">
    <property type="entry name" value="Ferritin-like_SF"/>
</dbReference>
<gene>
    <name evidence="3" type="ORF">ACFOOI_17305</name>
</gene>
<dbReference type="Proteomes" id="UP001595616">
    <property type="component" value="Unassembled WGS sequence"/>
</dbReference>
<dbReference type="InterPro" id="IPR007029">
    <property type="entry name" value="YHS_dom"/>
</dbReference>
<dbReference type="InterPro" id="IPR012348">
    <property type="entry name" value="RNR-like"/>
</dbReference>
<keyword evidence="4" id="KW-1185">Reference proteome</keyword>
<accession>A0ABV7Z2D7</accession>
<comment type="caution">
    <text evidence="3">The sequence shown here is derived from an EMBL/GenBank/DDBJ whole genome shotgun (WGS) entry which is preliminary data.</text>
</comment>
<name>A0ABV7Z2D7_9BACT</name>
<evidence type="ECO:0000313" key="4">
    <source>
        <dbReference type="Proteomes" id="UP001595616"/>
    </source>
</evidence>
<dbReference type="EMBL" id="JBHRYQ010000001">
    <property type="protein sequence ID" value="MFC3812421.1"/>
    <property type="molecule type" value="Genomic_DNA"/>
</dbReference>